<dbReference type="SMART" id="SM00342">
    <property type="entry name" value="HTH_ARAC"/>
    <property type="match status" value="1"/>
</dbReference>
<evidence type="ECO:0000313" key="5">
    <source>
        <dbReference type="EMBL" id="HIR57176.1"/>
    </source>
</evidence>
<evidence type="ECO:0000313" key="6">
    <source>
        <dbReference type="Proteomes" id="UP000886785"/>
    </source>
</evidence>
<dbReference type="InterPro" id="IPR050204">
    <property type="entry name" value="AraC_XylS_family_regulators"/>
</dbReference>
<sequence>MPPKKQKQFSTRQLMDAPDFEVFHYMDAHPVDVDYHSHDFYEIYFFLSGRVSYVIEGKTYHLRPGDMLLTNNRELHKPLIADGRIYERFVVWISPSFLHSLGDETTDLSRCFDASSRRHYNLLRLTGESLQTIRKLLDRLEAAAERGGFGSGVLRRAYLMELLVAVNLAYFGSVSSEETDIVYNPKVSEILRYINNNLCGDLSLDALSQRFYVSKYHLSRQFKQYVGLTIHQYIMKKRLIAAKLLLLEGATISEAYIGSGFGDYSNFLKGFKQEFGLSPRKFLELERDDL</sequence>
<keyword evidence="3" id="KW-0804">Transcription</keyword>
<evidence type="ECO:0000256" key="3">
    <source>
        <dbReference type="ARBA" id="ARBA00023163"/>
    </source>
</evidence>
<dbReference type="GO" id="GO:0003700">
    <property type="term" value="F:DNA-binding transcription factor activity"/>
    <property type="evidence" value="ECO:0007669"/>
    <property type="project" value="InterPro"/>
</dbReference>
<evidence type="ECO:0000256" key="1">
    <source>
        <dbReference type="ARBA" id="ARBA00023015"/>
    </source>
</evidence>
<dbReference type="SUPFAM" id="SSF46689">
    <property type="entry name" value="Homeodomain-like"/>
    <property type="match status" value="2"/>
</dbReference>
<accession>A0A9D1DQK3</accession>
<protein>
    <submittedName>
        <fullName evidence="5">Helix-turn-helix domain-containing protein</fullName>
    </submittedName>
</protein>
<keyword evidence="2" id="KW-0238">DNA-binding</keyword>
<gene>
    <name evidence="5" type="ORF">IAA54_05860</name>
</gene>
<dbReference type="Proteomes" id="UP000886785">
    <property type="component" value="Unassembled WGS sequence"/>
</dbReference>
<keyword evidence="1" id="KW-0805">Transcription regulation</keyword>
<evidence type="ECO:0000259" key="4">
    <source>
        <dbReference type="PROSITE" id="PS01124"/>
    </source>
</evidence>
<dbReference type="Pfam" id="PF12833">
    <property type="entry name" value="HTH_18"/>
    <property type="match status" value="1"/>
</dbReference>
<dbReference type="PROSITE" id="PS01124">
    <property type="entry name" value="HTH_ARAC_FAMILY_2"/>
    <property type="match status" value="1"/>
</dbReference>
<organism evidence="5 6">
    <name type="scientific">Candidatus Gallacutalibacter pullicola</name>
    <dbReference type="NCBI Taxonomy" id="2840830"/>
    <lineage>
        <taxon>Bacteria</taxon>
        <taxon>Bacillati</taxon>
        <taxon>Bacillota</taxon>
        <taxon>Clostridia</taxon>
        <taxon>Eubacteriales</taxon>
        <taxon>Candidatus Gallacutalibacter</taxon>
    </lineage>
</organism>
<dbReference type="InterPro" id="IPR014710">
    <property type="entry name" value="RmlC-like_jellyroll"/>
</dbReference>
<dbReference type="Pfam" id="PF02311">
    <property type="entry name" value="AraC_binding"/>
    <property type="match status" value="1"/>
</dbReference>
<reference evidence="5" key="2">
    <citation type="journal article" date="2021" name="PeerJ">
        <title>Extensive microbial diversity within the chicken gut microbiome revealed by metagenomics and culture.</title>
        <authorList>
            <person name="Gilroy R."/>
            <person name="Ravi A."/>
            <person name="Getino M."/>
            <person name="Pursley I."/>
            <person name="Horton D.L."/>
            <person name="Alikhan N.F."/>
            <person name="Baker D."/>
            <person name="Gharbi K."/>
            <person name="Hall N."/>
            <person name="Watson M."/>
            <person name="Adriaenssens E.M."/>
            <person name="Foster-Nyarko E."/>
            <person name="Jarju S."/>
            <person name="Secka A."/>
            <person name="Antonio M."/>
            <person name="Oren A."/>
            <person name="Chaudhuri R.R."/>
            <person name="La Ragione R."/>
            <person name="Hildebrand F."/>
            <person name="Pallen M.J."/>
        </authorList>
    </citation>
    <scope>NUCLEOTIDE SEQUENCE</scope>
    <source>
        <strain evidence="5">ChiSjej1B19-7085</strain>
    </source>
</reference>
<dbReference type="AlphaFoldDB" id="A0A9D1DQK3"/>
<dbReference type="SUPFAM" id="SSF51215">
    <property type="entry name" value="Regulatory protein AraC"/>
    <property type="match status" value="1"/>
</dbReference>
<dbReference type="InterPro" id="IPR018060">
    <property type="entry name" value="HTH_AraC"/>
</dbReference>
<dbReference type="EMBL" id="DVHF01000067">
    <property type="protein sequence ID" value="HIR57176.1"/>
    <property type="molecule type" value="Genomic_DNA"/>
</dbReference>
<feature type="domain" description="HTH araC/xylS-type" evidence="4">
    <location>
        <begin position="188"/>
        <end position="285"/>
    </location>
</feature>
<dbReference type="Gene3D" id="1.10.10.60">
    <property type="entry name" value="Homeodomain-like"/>
    <property type="match status" value="2"/>
</dbReference>
<dbReference type="PANTHER" id="PTHR46796">
    <property type="entry name" value="HTH-TYPE TRANSCRIPTIONAL ACTIVATOR RHAS-RELATED"/>
    <property type="match status" value="1"/>
</dbReference>
<dbReference type="InterPro" id="IPR037923">
    <property type="entry name" value="HTH-like"/>
</dbReference>
<dbReference type="GO" id="GO:0043565">
    <property type="term" value="F:sequence-specific DNA binding"/>
    <property type="evidence" value="ECO:0007669"/>
    <property type="project" value="InterPro"/>
</dbReference>
<proteinExistence type="predicted"/>
<dbReference type="InterPro" id="IPR003313">
    <property type="entry name" value="AraC-bd"/>
</dbReference>
<dbReference type="InterPro" id="IPR009057">
    <property type="entry name" value="Homeodomain-like_sf"/>
</dbReference>
<comment type="caution">
    <text evidence="5">The sequence shown here is derived from an EMBL/GenBank/DDBJ whole genome shotgun (WGS) entry which is preliminary data.</text>
</comment>
<dbReference type="Gene3D" id="2.60.120.10">
    <property type="entry name" value="Jelly Rolls"/>
    <property type="match status" value="1"/>
</dbReference>
<reference evidence="5" key="1">
    <citation type="submission" date="2020-10" db="EMBL/GenBank/DDBJ databases">
        <authorList>
            <person name="Gilroy R."/>
        </authorList>
    </citation>
    <scope>NUCLEOTIDE SEQUENCE</scope>
    <source>
        <strain evidence="5">ChiSjej1B19-7085</strain>
    </source>
</reference>
<name>A0A9D1DQK3_9FIRM</name>
<evidence type="ECO:0000256" key="2">
    <source>
        <dbReference type="ARBA" id="ARBA00023125"/>
    </source>
</evidence>